<protein>
    <submittedName>
        <fullName evidence="1">2Fe-2S ferredoxin</fullName>
    </submittedName>
</protein>
<reference evidence="1 2" key="1">
    <citation type="submission" date="2023-07" db="EMBL/GenBank/DDBJ databases">
        <title>Genomic Encyclopedia of Type Strains, Phase IV (KMG-IV): sequencing the most valuable type-strain genomes for metagenomic binning, comparative biology and taxonomic classification.</title>
        <authorList>
            <person name="Goeker M."/>
        </authorList>
    </citation>
    <scope>NUCLEOTIDE SEQUENCE [LARGE SCALE GENOMIC DNA]</scope>
    <source>
        <strain evidence="1 2">DSM 3770</strain>
    </source>
</reference>
<accession>A0ABU0LDP2</accession>
<organism evidence="1 2">
    <name type="scientific">Xanthobacter agilis</name>
    <dbReference type="NCBI Taxonomy" id="47492"/>
    <lineage>
        <taxon>Bacteria</taxon>
        <taxon>Pseudomonadati</taxon>
        <taxon>Pseudomonadota</taxon>
        <taxon>Alphaproteobacteria</taxon>
        <taxon>Hyphomicrobiales</taxon>
        <taxon>Xanthobacteraceae</taxon>
        <taxon>Xanthobacter</taxon>
    </lineage>
</organism>
<dbReference type="RefSeq" id="WP_237344440.1">
    <property type="nucleotide sequence ID" value="NZ_JABWGX010000004.1"/>
</dbReference>
<proteinExistence type="predicted"/>
<evidence type="ECO:0000313" key="2">
    <source>
        <dbReference type="Proteomes" id="UP001241747"/>
    </source>
</evidence>
<dbReference type="Proteomes" id="UP001241747">
    <property type="component" value="Unassembled WGS sequence"/>
</dbReference>
<gene>
    <name evidence="1" type="ORF">QOZ94_002060</name>
</gene>
<dbReference type="EMBL" id="JAUSVY010000004">
    <property type="protein sequence ID" value="MDQ0505264.1"/>
    <property type="molecule type" value="Genomic_DNA"/>
</dbReference>
<comment type="caution">
    <text evidence="1">The sequence shown here is derived from an EMBL/GenBank/DDBJ whole genome shotgun (WGS) entry which is preliminary data.</text>
</comment>
<keyword evidence="2" id="KW-1185">Reference proteome</keyword>
<evidence type="ECO:0000313" key="1">
    <source>
        <dbReference type="EMBL" id="MDQ0505264.1"/>
    </source>
</evidence>
<dbReference type="InterPro" id="IPR012675">
    <property type="entry name" value="Beta-grasp_dom_sf"/>
</dbReference>
<dbReference type="Gene3D" id="3.10.20.30">
    <property type="match status" value="1"/>
</dbReference>
<name>A0ABU0LDP2_XANAG</name>
<sequence length="105" mass="11355">MSTVSIKVLPLGKTVEAAEGANLFEVLTSVEPRLLDRQKEDKDGSYSHVFVLEGRKGLSKTSREENEKLDTIVGVGSKSRMAALITVLGTENVTVELLGFDYAGL</sequence>